<dbReference type="InterPro" id="IPR000504">
    <property type="entry name" value="RRM_dom"/>
</dbReference>
<dbReference type="AlphaFoldDB" id="A0AAF3FFU0"/>
<dbReference type="CDD" id="cd12398">
    <property type="entry name" value="RRM_CSTF2_RNA15_like"/>
    <property type="match status" value="1"/>
</dbReference>
<dbReference type="Pfam" id="PF14304">
    <property type="entry name" value="CSTF_C"/>
    <property type="match status" value="1"/>
</dbReference>
<dbReference type="WBParaSite" id="MBELARI_LOCUS5835">
    <property type="protein sequence ID" value="MBELARI_LOCUS5835"/>
    <property type="gene ID" value="MBELARI_LOCUS5835"/>
</dbReference>
<dbReference type="SMART" id="SM00360">
    <property type="entry name" value="RRM"/>
    <property type="match status" value="1"/>
</dbReference>
<dbReference type="Pfam" id="PF00076">
    <property type="entry name" value="RRM_1"/>
    <property type="match status" value="1"/>
</dbReference>
<proteinExistence type="predicted"/>
<dbReference type="PANTHER" id="PTHR45735">
    <property type="entry name" value="CLEAVAGE STIMULATION FACTOR SUBUNIT 2"/>
    <property type="match status" value="1"/>
</dbReference>
<dbReference type="Proteomes" id="UP000887575">
    <property type="component" value="Unassembled WGS sequence"/>
</dbReference>
<dbReference type="GO" id="GO:0031124">
    <property type="term" value="P:mRNA 3'-end processing"/>
    <property type="evidence" value="ECO:0007669"/>
    <property type="project" value="InterPro"/>
</dbReference>
<feature type="compositionally biased region" description="Pro residues" evidence="4">
    <location>
        <begin position="233"/>
        <end position="254"/>
    </location>
</feature>
<dbReference type="InterPro" id="IPR035979">
    <property type="entry name" value="RBD_domain_sf"/>
</dbReference>
<dbReference type="InterPro" id="IPR012677">
    <property type="entry name" value="Nucleotide-bd_a/b_plait_sf"/>
</dbReference>
<evidence type="ECO:0000259" key="5">
    <source>
        <dbReference type="PROSITE" id="PS50102"/>
    </source>
</evidence>
<evidence type="ECO:0000256" key="4">
    <source>
        <dbReference type="SAM" id="MobiDB-lite"/>
    </source>
</evidence>
<dbReference type="FunFam" id="3.30.70.330:FF:001102">
    <property type="entry name" value="Cleavage and Polyadenylation Factor"/>
    <property type="match status" value="1"/>
</dbReference>
<protein>
    <submittedName>
        <fullName evidence="7">RRM domain-containing protein</fullName>
    </submittedName>
</protein>
<dbReference type="GO" id="GO:0005847">
    <property type="term" value="C:mRNA cleavage and polyadenylation specificity factor complex"/>
    <property type="evidence" value="ECO:0007669"/>
    <property type="project" value="TreeGrafter"/>
</dbReference>
<organism evidence="6 7">
    <name type="scientific">Mesorhabditis belari</name>
    <dbReference type="NCBI Taxonomy" id="2138241"/>
    <lineage>
        <taxon>Eukaryota</taxon>
        <taxon>Metazoa</taxon>
        <taxon>Ecdysozoa</taxon>
        <taxon>Nematoda</taxon>
        <taxon>Chromadorea</taxon>
        <taxon>Rhabditida</taxon>
        <taxon>Rhabditina</taxon>
        <taxon>Rhabditomorpha</taxon>
        <taxon>Rhabditoidea</taxon>
        <taxon>Rhabditidae</taxon>
        <taxon>Mesorhabditinae</taxon>
        <taxon>Mesorhabditis</taxon>
    </lineage>
</organism>
<dbReference type="PANTHER" id="PTHR45735:SF2">
    <property type="entry name" value="CLEAVAGE STIMULATION FACTOR SUBUNIT 2"/>
    <property type="match status" value="1"/>
</dbReference>
<reference evidence="7" key="1">
    <citation type="submission" date="2024-02" db="UniProtKB">
        <authorList>
            <consortium name="WormBaseParasite"/>
        </authorList>
    </citation>
    <scope>IDENTIFICATION</scope>
</reference>
<dbReference type="InterPro" id="IPR025742">
    <property type="entry name" value="CSTF2_hinge"/>
</dbReference>
<feature type="region of interest" description="Disordered" evidence="4">
    <location>
        <begin position="206"/>
        <end position="268"/>
    </location>
</feature>
<evidence type="ECO:0000313" key="6">
    <source>
        <dbReference type="Proteomes" id="UP000887575"/>
    </source>
</evidence>
<name>A0AAF3FFU0_9BILA</name>
<accession>A0AAF3FFU0</accession>
<evidence type="ECO:0000313" key="7">
    <source>
        <dbReference type="WBParaSite" id="MBELARI_LOCUS5835"/>
    </source>
</evidence>
<keyword evidence="3" id="KW-0694">RNA-binding</keyword>
<dbReference type="Gene3D" id="1.25.40.630">
    <property type="match status" value="1"/>
</dbReference>
<dbReference type="GO" id="GO:0003729">
    <property type="term" value="F:mRNA binding"/>
    <property type="evidence" value="ECO:0007669"/>
    <property type="project" value="TreeGrafter"/>
</dbReference>
<evidence type="ECO:0000256" key="3">
    <source>
        <dbReference type="PROSITE-ProRule" id="PRU00176"/>
    </source>
</evidence>
<dbReference type="Gene3D" id="1.10.20.70">
    <property type="entry name" value="Transcription termination and cleavage factor, C-terminal domain"/>
    <property type="match status" value="1"/>
</dbReference>
<evidence type="ECO:0000256" key="1">
    <source>
        <dbReference type="ARBA" id="ARBA00004123"/>
    </source>
</evidence>
<keyword evidence="2" id="KW-0539">Nucleus</keyword>
<sequence length="305" mass="33552">MNRLPPNMSGNMPGPQERGLRSVFVGNISYEVTEDHLRQVFQKIGPVISFRLVTDRESGKPKGYGFCEFVDQQTAELAIRNLNGFEIGGRNLRVDSAAAGDRTAEELSVLQQAFAVRQDESPYGPTPIEGKAAEAVSRAVASLPPEKMFEIMKQLKDACKANPQEVKKMLMDNPQLSYALLQAQVVMRIVDPQVAVAMLQRETPVNSTPFHQRPAHIPGPSAQPPSTTIPHPVNMPPPGFTAPPPGYSHPPPAPVQQQPQTADEDSQQAALLVQVLQLTEEEIAILPPGDRERVIELRNQLRQQL</sequence>
<evidence type="ECO:0000256" key="2">
    <source>
        <dbReference type="ARBA" id="ARBA00023242"/>
    </source>
</evidence>
<keyword evidence="6" id="KW-1185">Reference proteome</keyword>
<dbReference type="Pfam" id="PF14327">
    <property type="entry name" value="CSTF2_hinge"/>
    <property type="match status" value="1"/>
</dbReference>
<dbReference type="SUPFAM" id="SSF54928">
    <property type="entry name" value="RNA-binding domain, RBD"/>
    <property type="match status" value="1"/>
</dbReference>
<feature type="domain" description="RRM" evidence="5">
    <location>
        <begin position="21"/>
        <end position="99"/>
    </location>
</feature>
<comment type="subcellular location">
    <subcellularLocation>
        <location evidence="1">Nucleus</location>
    </subcellularLocation>
</comment>
<dbReference type="PROSITE" id="PS50102">
    <property type="entry name" value="RRM"/>
    <property type="match status" value="1"/>
</dbReference>
<dbReference type="InterPro" id="IPR026896">
    <property type="entry name" value="CSTF_C"/>
</dbReference>
<dbReference type="InterPro" id="IPR038192">
    <property type="entry name" value="CSTF_C_sf"/>
</dbReference>
<dbReference type="Gene3D" id="3.30.70.330">
    <property type="match status" value="1"/>
</dbReference>